<feature type="coiled-coil region" evidence="10">
    <location>
        <begin position="96"/>
        <end position="130"/>
    </location>
</feature>
<feature type="domain" description="C2H2-type" evidence="12">
    <location>
        <begin position="632"/>
        <end position="660"/>
    </location>
</feature>
<evidence type="ECO:0000256" key="9">
    <source>
        <dbReference type="PROSITE-ProRule" id="PRU00042"/>
    </source>
</evidence>
<dbReference type="GO" id="GO:0006357">
    <property type="term" value="P:regulation of transcription by RNA polymerase II"/>
    <property type="evidence" value="ECO:0007669"/>
    <property type="project" value="UniProtKB-ARBA"/>
</dbReference>
<evidence type="ECO:0000256" key="8">
    <source>
        <dbReference type="ARBA" id="ARBA00023242"/>
    </source>
</evidence>
<dbReference type="PANTHER" id="PTHR16515">
    <property type="entry name" value="PR DOMAIN ZINC FINGER PROTEIN"/>
    <property type="match status" value="1"/>
</dbReference>
<dbReference type="PROSITE" id="PS50157">
    <property type="entry name" value="ZINC_FINGER_C2H2_2"/>
    <property type="match status" value="5"/>
</dbReference>
<evidence type="ECO:0000313" key="15">
    <source>
        <dbReference type="Proteomes" id="UP000677228"/>
    </source>
</evidence>
<keyword evidence="5" id="KW-0862">Zinc</keyword>
<dbReference type="AlphaFoldDB" id="A0A8S2CM54"/>
<feature type="region of interest" description="Disordered" evidence="11">
    <location>
        <begin position="401"/>
        <end position="492"/>
    </location>
</feature>
<dbReference type="SMART" id="SM00355">
    <property type="entry name" value="ZnF_C2H2"/>
    <property type="match status" value="6"/>
</dbReference>
<feature type="domain" description="C2H2-type" evidence="12">
    <location>
        <begin position="661"/>
        <end position="688"/>
    </location>
</feature>
<dbReference type="InterPro" id="IPR013087">
    <property type="entry name" value="Znf_C2H2_type"/>
</dbReference>
<feature type="domain" description="C2H2-type" evidence="12">
    <location>
        <begin position="604"/>
        <end position="631"/>
    </location>
</feature>
<dbReference type="EMBL" id="CAJOBA010000342">
    <property type="protein sequence ID" value="CAF3524581.1"/>
    <property type="molecule type" value="Genomic_DNA"/>
</dbReference>
<gene>
    <name evidence="13" type="ORF">OVA965_LOCUS1756</name>
    <name evidence="14" type="ORF">TMI583_LOCUS1756</name>
</gene>
<proteinExistence type="predicted"/>
<dbReference type="FunFam" id="3.30.160.60:FF:000126">
    <property type="entry name" value="Mds1 and evi1 complex locus protein"/>
    <property type="match status" value="1"/>
</dbReference>
<evidence type="ECO:0000256" key="11">
    <source>
        <dbReference type="SAM" id="MobiDB-lite"/>
    </source>
</evidence>
<evidence type="ECO:0000256" key="5">
    <source>
        <dbReference type="ARBA" id="ARBA00022833"/>
    </source>
</evidence>
<dbReference type="Proteomes" id="UP000682733">
    <property type="component" value="Unassembled WGS sequence"/>
</dbReference>
<sequence length="757" mass="84857">MKKPAIPSPITIQPPPVQVSSSPLINRLNSDNNENSCTNKSVTKLLLSKTGDGNPTILPLHIESDRKRRNDPSITTNNKRIMRCSNITINHDDVEEEDNEEEKQDFNNELNEREEINDDVEQTIDINENENGSLDGSFTTTNDEQHIGTNVILNMEQIYQTNGRFILSVYSYIKDGSSLVFHNDNESIESMNGEHFAHHHNNGNENHISNSSGSECENRLYSCNDCGKSFQTSSGLKQHRNIHSSVKPWKCEFCPKSYTQFSNLCRHKRSHANARTQIECKGCGQSFQSHVALNKHRSSCKETNLVSAALSQQPSSTKTISTTSMTPFTTTKPAVNLNGNVWPSLENGLSYFPFFHPTFTDKTLKNHSQSHTSTSSLIPLTLSCLPTHFALNTLAQVTMNNRDKDSSSPHCNSSSISSKSPLSSSPSSSVSLKQKTNKRDRILSTTTISEPMDLSKCAVPNLKRQRYRSSGSDNSLPPPSSETTNNCHNEPLDFSFKRTEECTQRITHVFGGDLSSEIKQTLKLDRQSISTSPVRLTNDTIALIDDEIKAGSNIPLKDTPENNRSTTPDTILPPIPSLSSPPPTPPSIHHHTHNNLMSRNRDRYSCSYCAKAFPRSANLTRHLRTHTGEQPYRCRYCDRSFSISSNLQRHIRNIHKRERPFRCTYCDKCFGQQTNLDRHMKKHITSNDNSLTLVQAACSSIRKSKDDSTLNQNNNINNNSEASSDESIESEEESSTDEYSNNYLHIDLTPTATSSSN</sequence>
<dbReference type="Pfam" id="PF13912">
    <property type="entry name" value="zf-C2H2_6"/>
    <property type="match status" value="1"/>
</dbReference>
<evidence type="ECO:0000259" key="12">
    <source>
        <dbReference type="PROSITE" id="PS50157"/>
    </source>
</evidence>
<dbReference type="FunFam" id="3.30.160.60:FF:000159">
    <property type="entry name" value="Mds1 and evi1 complex locus protein"/>
    <property type="match status" value="1"/>
</dbReference>
<reference evidence="13" key="1">
    <citation type="submission" date="2021-02" db="EMBL/GenBank/DDBJ databases">
        <authorList>
            <person name="Nowell W R."/>
        </authorList>
    </citation>
    <scope>NUCLEOTIDE SEQUENCE</scope>
</reference>
<evidence type="ECO:0000256" key="10">
    <source>
        <dbReference type="SAM" id="Coils"/>
    </source>
</evidence>
<evidence type="ECO:0000256" key="2">
    <source>
        <dbReference type="ARBA" id="ARBA00022723"/>
    </source>
</evidence>
<keyword evidence="8" id="KW-0539">Nucleus</keyword>
<keyword evidence="6" id="KW-0805">Transcription regulation</keyword>
<evidence type="ECO:0000256" key="1">
    <source>
        <dbReference type="ARBA" id="ARBA00004123"/>
    </source>
</evidence>
<evidence type="ECO:0000313" key="13">
    <source>
        <dbReference type="EMBL" id="CAF0746503.1"/>
    </source>
</evidence>
<name>A0A8S2CM54_9BILA</name>
<feature type="compositionally biased region" description="Pro residues" evidence="11">
    <location>
        <begin position="571"/>
        <end position="586"/>
    </location>
</feature>
<evidence type="ECO:0000313" key="14">
    <source>
        <dbReference type="EMBL" id="CAF3524581.1"/>
    </source>
</evidence>
<dbReference type="FunFam" id="3.30.160.60:FF:001289">
    <property type="entry name" value="Zinc finger protein 574"/>
    <property type="match status" value="1"/>
</dbReference>
<dbReference type="InterPro" id="IPR050331">
    <property type="entry name" value="Zinc_finger"/>
</dbReference>
<protein>
    <recommendedName>
        <fullName evidence="12">C2H2-type domain-containing protein</fullName>
    </recommendedName>
</protein>
<dbReference type="EMBL" id="CAJNOK010000342">
    <property type="protein sequence ID" value="CAF0746503.1"/>
    <property type="molecule type" value="Genomic_DNA"/>
</dbReference>
<dbReference type="InterPro" id="IPR036236">
    <property type="entry name" value="Znf_C2H2_sf"/>
</dbReference>
<dbReference type="Gene3D" id="3.30.160.60">
    <property type="entry name" value="Classic Zinc Finger"/>
    <property type="match status" value="5"/>
</dbReference>
<organism evidence="13 15">
    <name type="scientific">Didymodactylos carnosus</name>
    <dbReference type="NCBI Taxonomy" id="1234261"/>
    <lineage>
        <taxon>Eukaryota</taxon>
        <taxon>Metazoa</taxon>
        <taxon>Spiralia</taxon>
        <taxon>Gnathifera</taxon>
        <taxon>Rotifera</taxon>
        <taxon>Eurotatoria</taxon>
        <taxon>Bdelloidea</taxon>
        <taxon>Philodinida</taxon>
        <taxon>Philodinidae</taxon>
        <taxon>Didymodactylos</taxon>
    </lineage>
</organism>
<feature type="region of interest" description="Disordered" evidence="11">
    <location>
        <begin position="552"/>
        <end position="586"/>
    </location>
</feature>
<feature type="compositionally biased region" description="Acidic residues" evidence="11">
    <location>
        <begin position="723"/>
        <end position="736"/>
    </location>
</feature>
<keyword evidence="2" id="KW-0479">Metal-binding</keyword>
<dbReference type="GO" id="GO:0032502">
    <property type="term" value="P:developmental process"/>
    <property type="evidence" value="ECO:0007669"/>
    <property type="project" value="UniProtKB-ARBA"/>
</dbReference>
<dbReference type="PANTHER" id="PTHR16515:SF21">
    <property type="entry name" value="PR DOMAIN ZINC FINGER PROTEIN 13"/>
    <property type="match status" value="1"/>
</dbReference>
<evidence type="ECO:0000256" key="6">
    <source>
        <dbReference type="ARBA" id="ARBA00023015"/>
    </source>
</evidence>
<evidence type="ECO:0000256" key="7">
    <source>
        <dbReference type="ARBA" id="ARBA00023163"/>
    </source>
</evidence>
<feature type="compositionally biased region" description="Polar residues" evidence="11">
    <location>
        <begin position="468"/>
        <end position="488"/>
    </location>
</feature>
<evidence type="ECO:0000256" key="4">
    <source>
        <dbReference type="ARBA" id="ARBA00022771"/>
    </source>
</evidence>
<feature type="compositionally biased region" description="Low complexity" evidence="11">
    <location>
        <begin position="709"/>
        <end position="722"/>
    </location>
</feature>
<dbReference type="Pfam" id="PF00096">
    <property type="entry name" value="zf-C2H2"/>
    <property type="match status" value="5"/>
</dbReference>
<dbReference type="GO" id="GO:0008270">
    <property type="term" value="F:zinc ion binding"/>
    <property type="evidence" value="ECO:0007669"/>
    <property type="project" value="UniProtKB-KW"/>
</dbReference>
<evidence type="ECO:0000256" key="3">
    <source>
        <dbReference type="ARBA" id="ARBA00022737"/>
    </source>
</evidence>
<dbReference type="PROSITE" id="PS00028">
    <property type="entry name" value="ZINC_FINGER_C2H2_1"/>
    <property type="match status" value="5"/>
</dbReference>
<accession>A0A8S2CM54</accession>
<dbReference type="FunFam" id="3.30.160.60:FF:000112">
    <property type="entry name" value="Mds1 and evi1 complex locus protein"/>
    <property type="match status" value="1"/>
</dbReference>
<feature type="region of interest" description="Disordered" evidence="11">
    <location>
        <begin position="704"/>
        <end position="757"/>
    </location>
</feature>
<feature type="compositionally biased region" description="Low complexity" evidence="11">
    <location>
        <begin position="408"/>
        <end position="431"/>
    </location>
</feature>
<keyword evidence="4 9" id="KW-0863">Zinc-finger</keyword>
<comment type="subcellular location">
    <subcellularLocation>
        <location evidence="1">Nucleus</location>
    </subcellularLocation>
</comment>
<comment type="caution">
    <text evidence="13">The sequence shown here is derived from an EMBL/GenBank/DDBJ whole genome shotgun (WGS) entry which is preliminary data.</text>
</comment>
<keyword evidence="3" id="KW-0677">Repeat</keyword>
<keyword evidence="10" id="KW-0175">Coiled coil</keyword>
<feature type="domain" description="C2H2-type" evidence="12">
    <location>
        <begin position="249"/>
        <end position="276"/>
    </location>
</feature>
<keyword evidence="7" id="KW-0804">Transcription</keyword>
<dbReference type="Proteomes" id="UP000677228">
    <property type="component" value="Unassembled WGS sequence"/>
</dbReference>
<dbReference type="GO" id="GO:0005634">
    <property type="term" value="C:nucleus"/>
    <property type="evidence" value="ECO:0007669"/>
    <property type="project" value="UniProtKB-SubCell"/>
</dbReference>
<feature type="domain" description="C2H2-type" evidence="12">
    <location>
        <begin position="221"/>
        <end position="248"/>
    </location>
</feature>
<dbReference type="SUPFAM" id="SSF57667">
    <property type="entry name" value="beta-beta-alpha zinc fingers"/>
    <property type="match status" value="3"/>
</dbReference>
<dbReference type="FunFam" id="3.30.160.60:FF:000202">
    <property type="entry name" value="Zinc finger protein 574"/>
    <property type="match status" value="1"/>
</dbReference>